<dbReference type="GO" id="GO:0003700">
    <property type="term" value="F:DNA-binding transcription factor activity"/>
    <property type="evidence" value="ECO:0007669"/>
    <property type="project" value="InterPro"/>
</dbReference>
<comment type="similarity">
    <text evidence="1">Belongs to the LysR transcriptional regulatory family.</text>
</comment>
<evidence type="ECO:0000256" key="3">
    <source>
        <dbReference type="ARBA" id="ARBA00023125"/>
    </source>
</evidence>
<comment type="caution">
    <text evidence="6">The sequence shown here is derived from an EMBL/GenBank/DDBJ whole genome shotgun (WGS) entry which is preliminary data.</text>
</comment>
<dbReference type="GO" id="GO:0000976">
    <property type="term" value="F:transcription cis-regulatory region binding"/>
    <property type="evidence" value="ECO:0007669"/>
    <property type="project" value="TreeGrafter"/>
</dbReference>
<keyword evidence="7" id="KW-1185">Reference proteome</keyword>
<evidence type="ECO:0000313" key="6">
    <source>
        <dbReference type="EMBL" id="EST53307.1"/>
    </source>
</evidence>
<dbReference type="Gene3D" id="1.10.10.10">
    <property type="entry name" value="Winged helix-like DNA-binding domain superfamily/Winged helix DNA-binding domain"/>
    <property type="match status" value="1"/>
</dbReference>
<evidence type="ECO:0000256" key="4">
    <source>
        <dbReference type="ARBA" id="ARBA00023163"/>
    </source>
</evidence>
<dbReference type="InterPro" id="IPR036388">
    <property type="entry name" value="WH-like_DNA-bd_sf"/>
</dbReference>
<dbReference type="CDD" id="cd05466">
    <property type="entry name" value="PBP2_LTTR_substrate"/>
    <property type="match status" value="1"/>
</dbReference>
<dbReference type="HOGENOM" id="CLU_039613_6_2_9"/>
<dbReference type="STRING" id="1408254.T458_20930"/>
<keyword evidence="2" id="KW-0805">Transcription regulation</keyword>
<accession>V6M4Q0</accession>
<dbReference type="PROSITE" id="PS50931">
    <property type="entry name" value="HTH_LYSR"/>
    <property type="match status" value="1"/>
</dbReference>
<dbReference type="eggNOG" id="COG0583">
    <property type="taxonomic scope" value="Bacteria"/>
</dbReference>
<dbReference type="PANTHER" id="PTHR30126">
    <property type="entry name" value="HTH-TYPE TRANSCRIPTIONAL REGULATOR"/>
    <property type="match status" value="1"/>
</dbReference>
<dbReference type="EMBL" id="AYJU01000017">
    <property type="protein sequence ID" value="EST53307.1"/>
    <property type="molecule type" value="Genomic_DNA"/>
</dbReference>
<dbReference type="SUPFAM" id="SSF53850">
    <property type="entry name" value="Periplasmic binding protein-like II"/>
    <property type="match status" value="1"/>
</dbReference>
<evidence type="ECO:0000313" key="7">
    <source>
        <dbReference type="Proteomes" id="UP000017973"/>
    </source>
</evidence>
<gene>
    <name evidence="6" type="ORF">T458_20930</name>
</gene>
<dbReference type="Pfam" id="PF00126">
    <property type="entry name" value="HTH_1"/>
    <property type="match status" value="1"/>
</dbReference>
<dbReference type="AlphaFoldDB" id="V6M4Q0"/>
<dbReference type="InterPro" id="IPR036390">
    <property type="entry name" value="WH_DNA-bd_sf"/>
</dbReference>
<evidence type="ECO:0000256" key="1">
    <source>
        <dbReference type="ARBA" id="ARBA00009437"/>
    </source>
</evidence>
<sequence>MIDRDWQILHILFEEKNITKTADKLRMSQPALTYRIQQLEQEFGIKIVHRGRRGVTFTPQGEHLVKYAQEMMLQLRRTKEHLQNMDSKVQGTLRLGVSSIFARYKLPAILKNFHNLYPDVEYNVTSGWSEEVINSVYKQKVHIGIIRGDYNSPFQRKLIMEEGLCIVSKEEIDIDELPKKPRIYYNTDTSLKKLIDDWWQERYSEPASINMEVDKMETCKEMVLNGLGYAILPSILLDENEDLYVARCTTSDGLPIIRRTWMIFRNESLEISLIQAFVNFLESSYQNK</sequence>
<keyword evidence="4" id="KW-0804">Transcription</keyword>
<keyword evidence="3" id="KW-0238">DNA-binding</keyword>
<dbReference type="Pfam" id="PF03466">
    <property type="entry name" value="LysR_substrate"/>
    <property type="match status" value="1"/>
</dbReference>
<dbReference type="PRINTS" id="PR00039">
    <property type="entry name" value="HTHLYSR"/>
</dbReference>
<name>V6M4Q0_9BACL</name>
<dbReference type="PATRIC" id="fig|1408254.3.peg.4104"/>
<evidence type="ECO:0000259" key="5">
    <source>
        <dbReference type="PROSITE" id="PS50931"/>
    </source>
</evidence>
<dbReference type="Proteomes" id="UP000017973">
    <property type="component" value="Unassembled WGS sequence"/>
</dbReference>
<evidence type="ECO:0000256" key="2">
    <source>
        <dbReference type="ARBA" id="ARBA00023015"/>
    </source>
</evidence>
<dbReference type="PANTHER" id="PTHR30126:SF78">
    <property type="entry name" value="HTH LYSR-TYPE DOMAIN-CONTAINING PROTEIN"/>
    <property type="match status" value="1"/>
</dbReference>
<organism evidence="6 7">
    <name type="scientific">Brevibacillus panacihumi W25</name>
    <dbReference type="NCBI Taxonomy" id="1408254"/>
    <lineage>
        <taxon>Bacteria</taxon>
        <taxon>Bacillati</taxon>
        <taxon>Bacillota</taxon>
        <taxon>Bacilli</taxon>
        <taxon>Bacillales</taxon>
        <taxon>Paenibacillaceae</taxon>
        <taxon>Brevibacillus</taxon>
    </lineage>
</organism>
<dbReference type="Gene3D" id="3.40.190.290">
    <property type="match status" value="1"/>
</dbReference>
<dbReference type="OrthoDB" id="107670at2"/>
<reference evidence="6 7" key="1">
    <citation type="journal article" date="2014" name="Genome Announc.">
        <title>Draft Genome Sequence of Brevibacillus panacihumi Strain W25, a Halotolerant Hydrocarbon-Degrading Bacterium.</title>
        <authorList>
            <person name="Wang X."/>
            <person name="Jin D."/>
            <person name="Zhou L."/>
            <person name="Wu L."/>
            <person name="An W."/>
            <person name="Chen Y."/>
            <person name="Zhao L."/>
        </authorList>
    </citation>
    <scope>NUCLEOTIDE SEQUENCE [LARGE SCALE GENOMIC DNA]</scope>
    <source>
        <strain evidence="6 7">W25</strain>
    </source>
</reference>
<feature type="domain" description="HTH lysR-type" evidence="5">
    <location>
        <begin position="1"/>
        <end position="58"/>
    </location>
</feature>
<dbReference type="SUPFAM" id="SSF46785">
    <property type="entry name" value="Winged helix' DNA-binding domain"/>
    <property type="match status" value="1"/>
</dbReference>
<dbReference type="InterPro" id="IPR005119">
    <property type="entry name" value="LysR_subst-bd"/>
</dbReference>
<dbReference type="RefSeq" id="WP_023557979.1">
    <property type="nucleotide sequence ID" value="NZ_KI629785.1"/>
</dbReference>
<proteinExistence type="inferred from homology"/>
<dbReference type="InterPro" id="IPR000847">
    <property type="entry name" value="LysR_HTH_N"/>
</dbReference>
<protein>
    <submittedName>
        <fullName evidence="6">LysR family transcriptional regulator</fullName>
    </submittedName>
</protein>